<keyword evidence="1" id="KW-1133">Transmembrane helix</keyword>
<reference evidence="2 3" key="1">
    <citation type="journal article" date="2000" name="Nature">
        <title>The genome sequence of the plant pathogen Xylella fastidiosa.</title>
        <authorList>
            <person name="Simpson A.J."/>
            <person name="Reinach F.C."/>
            <person name="Arruda P."/>
            <person name="Abreu F.A."/>
            <person name="Acencio M."/>
            <person name="Alvarenga R."/>
            <person name="Alves L.M."/>
            <person name="Araya J.E."/>
            <person name="Baia G.S."/>
            <person name="Baptista C.S."/>
            <person name="Barros M.H."/>
            <person name="Bonaccorsi E.D."/>
            <person name="Bordin S."/>
            <person name="Bove J.M."/>
            <person name="Briones M.R."/>
            <person name="Bueno M.R."/>
            <person name="Camargo A.A."/>
            <person name="Camargo L.E."/>
            <person name="Carraro D.M."/>
            <person name="Carrer H."/>
            <person name="Colauto N.B."/>
            <person name="Colombo C."/>
            <person name="Costa F.F."/>
            <person name="Costa M.C."/>
            <person name="Costa-Neto C.M."/>
            <person name="Coutinho L.L."/>
            <person name="Cristofani M."/>
            <person name="Dias-Neto E."/>
            <person name="Docena C."/>
            <person name="El-Dorry H."/>
            <person name="Facincani A.P."/>
            <person name="Ferreira A.J."/>
            <person name="Ferreira V.C."/>
            <person name="Ferro J.A."/>
            <person name="Fraga J.S."/>
            <person name="Franca S.C."/>
            <person name="Franco M.C."/>
            <person name="Frohme M."/>
            <person name="Furlan L.R."/>
            <person name="Garnier M."/>
            <person name="Goldman G.H."/>
            <person name="Goldman M.H."/>
            <person name="Gomes S.L."/>
            <person name="Gruber A."/>
            <person name="Ho P.L."/>
            <person name="Hoheisel J.D."/>
            <person name="Junqueira M.L."/>
            <person name="Kemper E.L."/>
            <person name="Kitajima J.P."/>
            <person name="Krieger J.E."/>
            <person name="Kuramae E.E."/>
            <person name="Laigret F."/>
            <person name="Lambais M.R."/>
            <person name="Leite L.C."/>
            <person name="Lemos E.G."/>
            <person name="Lemos M.V."/>
            <person name="Lopes S.A."/>
            <person name="Lopes C.R."/>
            <person name="Machado J.A."/>
            <person name="Machado M.A."/>
            <person name="Madeira A.M."/>
            <person name="Madeira H.M."/>
            <person name="Marino C.L."/>
            <person name="Marques M.V."/>
            <person name="Martins E.A."/>
            <person name="Martins E.M."/>
            <person name="Matsukuma A.Y."/>
            <person name="Menck C.F."/>
            <person name="Miracca E.C."/>
            <person name="Miyaki C.Y."/>
            <person name="Monteriro-Vitorello C.B."/>
            <person name="Moon D.H."/>
            <person name="Nagai M.A."/>
            <person name="Nascimento A.L."/>
            <person name="Netto L.E."/>
            <person name="Nhani A.Jr."/>
            <person name="Nobrega F.G."/>
            <person name="Nunes L.R."/>
            <person name="Oliveira M.A."/>
            <person name="de Oliveira M.C."/>
            <person name="de Oliveira R.C."/>
            <person name="Palmieri D.A."/>
            <person name="Paris A."/>
            <person name="Peixoto B.R."/>
            <person name="Pereira G.A."/>
            <person name="Pereira H.A.Jr."/>
            <person name="Pesquero J.B."/>
            <person name="Quaggio R.B."/>
            <person name="Roberto P.G."/>
            <person name="Rodrigues V."/>
            <person name="de M Rosa A.J."/>
            <person name="de Rosa V.E.Jr."/>
            <person name="de Sa R.G."/>
            <person name="Santelli R.V."/>
            <person name="Sawasaki H.E."/>
            <person name="da Silva A.C."/>
            <person name="da Silva A.M."/>
            <person name="da Silva F.R."/>
            <person name="da Silva W.A.Jr."/>
            <person name="da Silveira J.F."/>
            <person name="Silvestri M.L."/>
            <person name="Siqueira W.J."/>
            <person name="de Souza A.A."/>
            <person name="de Souza A.P."/>
            <person name="Terenzi M.F."/>
            <person name="Truffi D."/>
            <person name="Tsai S.M."/>
            <person name="Tsuhako M.H."/>
            <person name="Vallada H."/>
            <person name="Van Sluys M.A."/>
            <person name="Verjovski-Almeida S."/>
            <person name="Vettore A.L."/>
            <person name="Zago M.A."/>
            <person name="Zatz M."/>
            <person name="Meidanis J."/>
            <person name="Setubal J.C."/>
        </authorList>
    </citation>
    <scope>NUCLEOTIDE SEQUENCE [LARGE SCALE GENOMIC DNA]</scope>
    <source>
        <strain evidence="2 3">9a5c</strain>
    </source>
</reference>
<evidence type="ECO:0000256" key="1">
    <source>
        <dbReference type="SAM" id="Phobius"/>
    </source>
</evidence>
<keyword evidence="1" id="KW-0472">Membrane</keyword>
<dbReference type="Proteomes" id="UP000000812">
    <property type="component" value="Chromosome"/>
</dbReference>
<dbReference type="HOGENOM" id="CLU_2830369_0_0_6"/>
<organism evidence="2 3">
    <name type="scientific">Xylella fastidiosa (strain 9a5c)</name>
    <dbReference type="NCBI Taxonomy" id="160492"/>
    <lineage>
        <taxon>Bacteria</taxon>
        <taxon>Pseudomonadati</taxon>
        <taxon>Pseudomonadota</taxon>
        <taxon>Gammaproteobacteria</taxon>
        <taxon>Lysobacterales</taxon>
        <taxon>Lysobacteraceae</taxon>
        <taxon>Xylella</taxon>
    </lineage>
</organism>
<accession>Q9PD36</accession>
<dbReference type="EMBL" id="AE003849">
    <property type="protein sequence ID" value="AAF84352.1"/>
    <property type="molecule type" value="Genomic_DNA"/>
</dbReference>
<dbReference type="STRING" id="160492.XF_1543"/>
<evidence type="ECO:0000313" key="3">
    <source>
        <dbReference type="Proteomes" id="UP000000812"/>
    </source>
</evidence>
<proteinExistence type="predicted"/>
<dbReference type="PIR" id="G82667">
    <property type="entry name" value="G82667"/>
</dbReference>
<dbReference type="KEGG" id="xfa:XF_1543"/>
<gene>
    <name evidence="2" type="ordered locus">XF_1543</name>
</gene>
<protein>
    <submittedName>
        <fullName evidence="2">Uncharacterized protein</fullName>
    </submittedName>
</protein>
<feature type="transmembrane region" description="Helical" evidence="1">
    <location>
        <begin position="20"/>
        <end position="41"/>
    </location>
</feature>
<dbReference type="AlphaFoldDB" id="Q9PD36"/>
<name>Q9PD36_XYLFA</name>
<keyword evidence="1" id="KW-0812">Transmembrane</keyword>
<evidence type="ECO:0000313" key="2">
    <source>
        <dbReference type="EMBL" id="AAF84352.1"/>
    </source>
</evidence>
<sequence length="66" mass="6871">MLWVLVLVRVLRFFAGGPIGAIAGAVSGGMHGAMMGLKFGLISFKGSRTRSGPLLVLCDACKGKYS</sequence>